<dbReference type="Proteomes" id="UP000830198">
    <property type="component" value="Chromosome"/>
</dbReference>
<dbReference type="PROSITE" id="PS51257">
    <property type="entry name" value="PROKAR_LIPOPROTEIN"/>
    <property type="match status" value="1"/>
</dbReference>
<dbReference type="InterPro" id="IPR008969">
    <property type="entry name" value="CarboxyPept-like_regulatory"/>
</dbReference>
<organism evidence="2 3">
    <name type="scientific">Chitinophaga filiformis</name>
    <name type="common">Myxococcus filiformis</name>
    <name type="synonym">Flexibacter filiformis</name>
    <dbReference type="NCBI Taxonomy" id="104663"/>
    <lineage>
        <taxon>Bacteria</taxon>
        <taxon>Pseudomonadati</taxon>
        <taxon>Bacteroidota</taxon>
        <taxon>Chitinophagia</taxon>
        <taxon>Chitinophagales</taxon>
        <taxon>Chitinophagaceae</taxon>
        <taxon>Chitinophaga</taxon>
    </lineage>
</organism>
<evidence type="ECO:0000256" key="1">
    <source>
        <dbReference type="SAM" id="SignalP"/>
    </source>
</evidence>
<keyword evidence="3" id="KW-1185">Reference proteome</keyword>
<gene>
    <name evidence="2" type="ORF">MYF79_32275</name>
</gene>
<sequence length="290" mass="32312">MTTKIIFSLCCLLAFYSMSSCTKDEFKGPPGPPGDTGAYIPPKGDISGTVAVYDSLGRSLADYSGVQVIIDSLGISTMTDTSGAYFFHDVPAGRYNFSFKKDGYGTYRIVRQLHPGGPQATHLVNADVGKIYDGPPVIHFELISIGTMHYPEIFPYVEFASPYRIPVASVIYVNNTPGVSATNSRAAIRYPFNKDARVNELYYQTDPIPSSVIQNDTTLLRAELLYMFFAFDNIRDIHYIDEEGHVVYPCTGKPLATFAMSPFPFQYVKDFPARKANDGIYPLLRKFRLH</sequence>
<protein>
    <submittedName>
        <fullName evidence="2">Carboxypeptidase-like regulatory domain-containing protein</fullName>
    </submittedName>
</protein>
<accession>A0ABY4I1Z4</accession>
<dbReference type="Gene3D" id="2.60.40.1120">
    <property type="entry name" value="Carboxypeptidase-like, regulatory domain"/>
    <property type="match status" value="1"/>
</dbReference>
<feature type="signal peptide" evidence="1">
    <location>
        <begin position="1"/>
        <end position="22"/>
    </location>
</feature>
<keyword evidence="1" id="KW-0732">Signal</keyword>
<evidence type="ECO:0000313" key="2">
    <source>
        <dbReference type="EMBL" id="UPK69643.1"/>
    </source>
</evidence>
<dbReference type="RefSeq" id="WP_247811922.1">
    <property type="nucleotide sequence ID" value="NZ_CP095855.1"/>
</dbReference>
<evidence type="ECO:0000313" key="3">
    <source>
        <dbReference type="Proteomes" id="UP000830198"/>
    </source>
</evidence>
<name>A0ABY4I1Z4_CHIFI</name>
<reference evidence="2 3" key="1">
    <citation type="submission" date="2022-04" db="EMBL/GenBank/DDBJ databases">
        <title>The arsenic-methylating capacity of Chitinophaga filiformis YT5 during chitin decomposition.</title>
        <authorList>
            <person name="Chen G."/>
            <person name="Liang Y."/>
        </authorList>
    </citation>
    <scope>NUCLEOTIDE SEQUENCE [LARGE SCALE GENOMIC DNA]</scope>
    <source>
        <strain evidence="2 3">YT5</strain>
    </source>
</reference>
<dbReference type="SUPFAM" id="SSF49464">
    <property type="entry name" value="Carboxypeptidase regulatory domain-like"/>
    <property type="match status" value="1"/>
</dbReference>
<feature type="chain" id="PRO_5045385790" evidence="1">
    <location>
        <begin position="23"/>
        <end position="290"/>
    </location>
</feature>
<proteinExistence type="predicted"/>
<dbReference type="EMBL" id="CP095855">
    <property type="protein sequence ID" value="UPK69643.1"/>
    <property type="molecule type" value="Genomic_DNA"/>
</dbReference>